<reference evidence="6" key="1">
    <citation type="submission" date="2020-10" db="EMBL/GenBank/DDBJ databases">
        <authorList>
            <person name="Gilroy R."/>
        </authorList>
    </citation>
    <scope>NUCLEOTIDE SEQUENCE</scope>
    <source>
        <strain evidence="6">CHK152-2994</strain>
    </source>
</reference>
<keyword evidence="6" id="KW-0966">Cell projection</keyword>
<dbReference type="PANTHER" id="PTHR34653">
    <property type="match status" value="1"/>
</dbReference>
<comment type="similarity">
    <text evidence="2 4">Belongs to the FliE family.</text>
</comment>
<dbReference type="HAMAP" id="MF_00724">
    <property type="entry name" value="FliE"/>
    <property type="match status" value="1"/>
</dbReference>
<evidence type="ECO:0000256" key="1">
    <source>
        <dbReference type="ARBA" id="ARBA00004117"/>
    </source>
</evidence>
<evidence type="ECO:0000313" key="6">
    <source>
        <dbReference type="EMBL" id="HIS82465.1"/>
    </source>
</evidence>
<accession>A0A9D1K321</accession>
<name>A0A9D1K321_9BACT</name>
<dbReference type="PANTHER" id="PTHR34653:SF1">
    <property type="entry name" value="FLAGELLAR HOOK-BASAL BODY COMPLEX PROTEIN FLIE"/>
    <property type="match status" value="1"/>
</dbReference>
<dbReference type="NCBIfam" id="TIGR00205">
    <property type="entry name" value="fliE"/>
    <property type="match status" value="1"/>
</dbReference>
<dbReference type="Pfam" id="PF02049">
    <property type="entry name" value="FliE"/>
    <property type="match status" value="1"/>
</dbReference>
<keyword evidence="3 4" id="KW-0975">Bacterial flagellum</keyword>
<protein>
    <recommendedName>
        <fullName evidence="4 5">Flagellar hook-basal body complex protein FliE</fullName>
    </recommendedName>
</protein>
<dbReference type="EMBL" id="DVJO01000052">
    <property type="protein sequence ID" value="HIS82465.1"/>
    <property type="molecule type" value="Genomic_DNA"/>
</dbReference>
<evidence type="ECO:0000256" key="5">
    <source>
        <dbReference type="NCBIfam" id="TIGR00205"/>
    </source>
</evidence>
<keyword evidence="6" id="KW-0282">Flagellum</keyword>
<reference evidence="6" key="2">
    <citation type="journal article" date="2021" name="PeerJ">
        <title>Extensive microbial diversity within the chicken gut microbiome revealed by metagenomics and culture.</title>
        <authorList>
            <person name="Gilroy R."/>
            <person name="Ravi A."/>
            <person name="Getino M."/>
            <person name="Pursley I."/>
            <person name="Horton D.L."/>
            <person name="Alikhan N.F."/>
            <person name="Baker D."/>
            <person name="Gharbi K."/>
            <person name="Hall N."/>
            <person name="Watson M."/>
            <person name="Adriaenssens E.M."/>
            <person name="Foster-Nyarko E."/>
            <person name="Jarju S."/>
            <person name="Secka A."/>
            <person name="Antonio M."/>
            <person name="Oren A."/>
            <person name="Chaudhuri R.R."/>
            <person name="La Ragione R."/>
            <person name="Hildebrand F."/>
            <person name="Pallen M.J."/>
        </authorList>
    </citation>
    <scope>NUCLEOTIDE SEQUENCE</scope>
    <source>
        <strain evidence="6">CHK152-2994</strain>
    </source>
</reference>
<dbReference type="GO" id="GO:0071973">
    <property type="term" value="P:bacterial-type flagellum-dependent cell motility"/>
    <property type="evidence" value="ECO:0007669"/>
    <property type="project" value="InterPro"/>
</dbReference>
<dbReference type="GO" id="GO:0003774">
    <property type="term" value="F:cytoskeletal motor activity"/>
    <property type="evidence" value="ECO:0007669"/>
    <property type="project" value="InterPro"/>
</dbReference>
<gene>
    <name evidence="4 6" type="primary">fliE</name>
    <name evidence="6" type="ORF">IAD41_02520</name>
</gene>
<dbReference type="Proteomes" id="UP000824139">
    <property type="component" value="Unassembled WGS sequence"/>
</dbReference>
<dbReference type="GO" id="GO:0005198">
    <property type="term" value="F:structural molecule activity"/>
    <property type="evidence" value="ECO:0007669"/>
    <property type="project" value="UniProtKB-UniRule"/>
</dbReference>
<evidence type="ECO:0000313" key="7">
    <source>
        <dbReference type="Proteomes" id="UP000824139"/>
    </source>
</evidence>
<sequence length="115" mass="12701">MQYNAGWMPKYDLDARIQHTKLDSGLYGIQPMRLEGIESPATGDFKTVFSGLVENLNAELNAPDNLLKDVMSGNNNIDIHDVMTAMAKSEISVNVATQITGKVIQAYDKVMQIQV</sequence>
<proteinExistence type="inferred from homology"/>
<keyword evidence="6" id="KW-0969">Cilium</keyword>
<evidence type="ECO:0000256" key="4">
    <source>
        <dbReference type="HAMAP-Rule" id="MF_00724"/>
    </source>
</evidence>
<dbReference type="GO" id="GO:0009425">
    <property type="term" value="C:bacterial-type flagellum basal body"/>
    <property type="evidence" value="ECO:0007669"/>
    <property type="project" value="UniProtKB-SubCell"/>
</dbReference>
<evidence type="ECO:0000256" key="3">
    <source>
        <dbReference type="ARBA" id="ARBA00023143"/>
    </source>
</evidence>
<dbReference type="PRINTS" id="PR01006">
    <property type="entry name" value="FLGHOOKFLIE"/>
</dbReference>
<evidence type="ECO:0000256" key="2">
    <source>
        <dbReference type="ARBA" id="ARBA00009272"/>
    </source>
</evidence>
<comment type="caution">
    <text evidence="6">The sequence shown here is derived from an EMBL/GenBank/DDBJ whole genome shotgun (WGS) entry which is preliminary data.</text>
</comment>
<organism evidence="6 7">
    <name type="scientific">Candidatus Scatenecus faecavium</name>
    <dbReference type="NCBI Taxonomy" id="2840915"/>
    <lineage>
        <taxon>Bacteria</taxon>
        <taxon>Candidatus Scatenecus</taxon>
    </lineage>
</organism>
<dbReference type="AlphaFoldDB" id="A0A9D1K321"/>
<dbReference type="InterPro" id="IPR001624">
    <property type="entry name" value="FliE"/>
</dbReference>
<comment type="subcellular location">
    <subcellularLocation>
        <location evidence="1 4">Bacterial flagellum basal body</location>
    </subcellularLocation>
</comment>